<protein>
    <submittedName>
        <fullName evidence="1">Uncharacterized protein</fullName>
    </submittedName>
</protein>
<comment type="caution">
    <text evidence="1">The sequence shown here is derived from an EMBL/GenBank/DDBJ whole genome shotgun (WGS) entry which is preliminary data.</text>
</comment>
<evidence type="ECO:0000313" key="1">
    <source>
        <dbReference type="EMBL" id="RMZ95364.1"/>
    </source>
</evidence>
<dbReference type="Proteomes" id="UP000276133">
    <property type="component" value="Unassembled WGS sequence"/>
</dbReference>
<dbReference type="AlphaFoldDB" id="A0A3M7P9I4"/>
<keyword evidence="2" id="KW-1185">Reference proteome</keyword>
<gene>
    <name evidence="1" type="ORF">BpHYR1_011761</name>
</gene>
<organism evidence="1 2">
    <name type="scientific">Brachionus plicatilis</name>
    <name type="common">Marine rotifer</name>
    <name type="synonym">Brachionus muelleri</name>
    <dbReference type="NCBI Taxonomy" id="10195"/>
    <lineage>
        <taxon>Eukaryota</taxon>
        <taxon>Metazoa</taxon>
        <taxon>Spiralia</taxon>
        <taxon>Gnathifera</taxon>
        <taxon>Rotifera</taxon>
        <taxon>Eurotatoria</taxon>
        <taxon>Monogononta</taxon>
        <taxon>Pseudotrocha</taxon>
        <taxon>Ploima</taxon>
        <taxon>Brachionidae</taxon>
        <taxon>Brachionus</taxon>
    </lineage>
</organism>
<evidence type="ECO:0000313" key="2">
    <source>
        <dbReference type="Proteomes" id="UP000276133"/>
    </source>
</evidence>
<dbReference type="EMBL" id="REGN01012462">
    <property type="protein sequence ID" value="RMZ95364.1"/>
    <property type="molecule type" value="Genomic_DNA"/>
</dbReference>
<sequence>MLTKFNRKIFRLRELGVLVSRLGTNNPAFVYLLPTYQFTLATKNFTDDKINHTLQNYVF</sequence>
<proteinExistence type="predicted"/>
<name>A0A3M7P9I4_BRAPC</name>
<reference evidence="1 2" key="1">
    <citation type="journal article" date="2018" name="Sci. Rep.">
        <title>Genomic signatures of local adaptation to the degree of environmental predictability in rotifers.</title>
        <authorList>
            <person name="Franch-Gras L."/>
            <person name="Hahn C."/>
            <person name="Garcia-Roger E.M."/>
            <person name="Carmona M.J."/>
            <person name="Serra M."/>
            <person name="Gomez A."/>
        </authorList>
    </citation>
    <scope>NUCLEOTIDE SEQUENCE [LARGE SCALE GENOMIC DNA]</scope>
    <source>
        <strain evidence="1">HYR1</strain>
    </source>
</reference>
<accession>A0A3M7P9I4</accession>